<evidence type="ECO:0000256" key="2">
    <source>
        <dbReference type="ARBA" id="ARBA00022801"/>
    </source>
</evidence>
<evidence type="ECO:0000256" key="4">
    <source>
        <dbReference type="ARBA" id="ARBA00034320"/>
    </source>
</evidence>
<keyword evidence="9" id="KW-1185">Reference proteome</keyword>
<dbReference type="CDD" id="cd03112">
    <property type="entry name" value="CobW-like"/>
    <property type="match status" value="1"/>
</dbReference>
<evidence type="ECO:0000259" key="7">
    <source>
        <dbReference type="SMART" id="SM00833"/>
    </source>
</evidence>
<dbReference type="Proteomes" id="UP000219042">
    <property type="component" value="Unassembled WGS sequence"/>
</dbReference>
<evidence type="ECO:0000256" key="5">
    <source>
        <dbReference type="ARBA" id="ARBA00045658"/>
    </source>
</evidence>
<evidence type="ECO:0000256" key="6">
    <source>
        <dbReference type="ARBA" id="ARBA00049117"/>
    </source>
</evidence>
<dbReference type="Gene3D" id="3.40.50.300">
    <property type="entry name" value="P-loop containing nucleotide triphosphate hydrolases"/>
    <property type="match status" value="1"/>
</dbReference>
<dbReference type="InterPro" id="IPR036627">
    <property type="entry name" value="CobW-likC_sf"/>
</dbReference>
<dbReference type="GO" id="GO:0016787">
    <property type="term" value="F:hydrolase activity"/>
    <property type="evidence" value="ECO:0007669"/>
    <property type="project" value="UniProtKB-KW"/>
</dbReference>
<comment type="catalytic activity">
    <reaction evidence="6">
        <text>GTP + H2O = GDP + phosphate + H(+)</text>
        <dbReference type="Rhea" id="RHEA:19669"/>
        <dbReference type="ChEBI" id="CHEBI:15377"/>
        <dbReference type="ChEBI" id="CHEBI:15378"/>
        <dbReference type="ChEBI" id="CHEBI:37565"/>
        <dbReference type="ChEBI" id="CHEBI:43474"/>
        <dbReference type="ChEBI" id="CHEBI:58189"/>
    </reaction>
    <physiologicalReaction direction="left-to-right" evidence="6">
        <dbReference type="Rhea" id="RHEA:19670"/>
    </physiologicalReaction>
</comment>
<dbReference type="Gene3D" id="3.30.1220.10">
    <property type="entry name" value="CobW-like, C-terminal domain"/>
    <property type="match status" value="1"/>
</dbReference>
<dbReference type="InterPro" id="IPR051927">
    <property type="entry name" value="Zn_Chap_cDPG_Synth"/>
</dbReference>
<accession>A0A240EAR3</accession>
<dbReference type="OrthoDB" id="9808822at2"/>
<keyword evidence="2" id="KW-0378">Hydrolase</keyword>
<dbReference type="InterPro" id="IPR027417">
    <property type="entry name" value="P-loop_NTPase"/>
</dbReference>
<dbReference type="PANTHER" id="PTHR43603">
    <property type="entry name" value="COBW DOMAIN-CONTAINING PROTEIN DDB_G0274527"/>
    <property type="match status" value="1"/>
</dbReference>
<dbReference type="PANTHER" id="PTHR43603:SF1">
    <property type="entry name" value="ZINC-REGULATED GTPASE METALLOPROTEIN ACTIVATOR 1"/>
    <property type="match status" value="1"/>
</dbReference>
<evidence type="ECO:0000256" key="1">
    <source>
        <dbReference type="ARBA" id="ARBA00022741"/>
    </source>
</evidence>
<dbReference type="SMART" id="SM00833">
    <property type="entry name" value="CobW_C"/>
    <property type="match status" value="1"/>
</dbReference>
<feature type="domain" description="CobW C-terminal" evidence="7">
    <location>
        <begin position="268"/>
        <end position="385"/>
    </location>
</feature>
<proteinExistence type="inferred from homology"/>
<evidence type="ECO:0000256" key="3">
    <source>
        <dbReference type="ARBA" id="ARBA00023186"/>
    </source>
</evidence>
<keyword evidence="3" id="KW-0143">Chaperone</keyword>
<dbReference type="AlphaFoldDB" id="A0A240EAR3"/>
<reference evidence="9" key="1">
    <citation type="submission" date="2016-09" db="EMBL/GenBank/DDBJ databases">
        <authorList>
            <person name="Varghese N."/>
            <person name="Submissions S."/>
        </authorList>
    </citation>
    <scope>NUCLEOTIDE SEQUENCE [LARGE SCALE GENOMIC DNA]</scope>
    <source>
        <strain evidence="9">ANC 4466</strain>
    </source>
</reference>
<sequence>MTTAQSCKILDAIHTRIPVTVLSGFLGSGKTTLLNYILRNRAGIKVAVIVNDMSEINIDAEDVRRHVELHRGSDQLVEMSNGCICCTLRADLLEQVSTLAQQAQFDYILIESTGISEPMPVAETFAFLNQDGFSLSELARLDTMVTVVNGENFEEMLKSGQHIETPIENDELIERKLSDLLLDQVEYANVILVSRFDLIGEEKFKHLAAILKQLNPSAEILPIQHGEIDLSVVLNTHKFDLPSLVKSPGWMQHLDQQEVHPESETYGISSWAYRERVPFHPQRLYAFLNQPWINGTLLRSKGYIWLAHRYVDIGMLVQTGGKFEWGYVGHWWRFLPQNEWPQDDYRRHSILEKWHEQAGDCRQEMVFIGQNIQWAQLKQQLDDCLLTIEEIESGPESWLHLKGKEIFEEYAVVE</sequence>
<evidence type="ECO:0000313" key="8">
    <source>
        <dbReference type="EMBL" id="SNX45752.1"/>
    </source>
</evidence>
<comment type="similarity">
    <text evidence="4">Belongs to the SIMIBI class G3E GTPase family. ZNG1 subfamily.</text>
</comment>
<dbReference type="GO" id="GO:0000166">
    <property type="term" value="F:nucleotide binding"/>
    <property type="evidence" value="ECO:0007669"/>
    <property type="project" value="UniProtKB-KW"/>
</dbReference>
<dbReference type="Pfam" id="PF07683">
    <property type="entry name" value="CobW_C"/>
    <property type="match status" value="1"/>
</dbReference>
<protein>
    <submittedName>
        <fullName evidence="8">GTPase, G3E family</fullName>
    </submittedName>
</protein>
<dbReference type="InterPro" id="IPR011629">
    <property type="entry name" value="CobW-like_C"/>
</dbReference>
<dbReference type="SUPFAM" id="SSF52540">
    <property type="entry name" value="P-loop containing nucleoside triphosphate hydrolases"/>
    <property type="match status" value="1"/>
</dbReference>
<evidence type="ECO:0000313" key="9">
    <source>
        <dbReference type="Proteomes" id="UP000219042"/>
    </source>
</evidence>
<gene>
    <name evidence="8" type="ORF">SAMN05421731_105307</name>
</gene>
<dbReference type="InterPro" id="IPR003495">
    <property type="entry name" value="CobW/HypB/UreG_nucleotide-bd"/>
</dbReference>
<dbReference type="RefSeq" id="WP_097079502.1">
    <property type="nucleotide sequence ID" value="NZ_BAABHT010000005.1"/>
</dbReference>
<keyword evidence="1" id="KW-0547">Nucleotide-binding</keyword>
<name>A0A240EAR3_9GAMM</name>
<dbReference type="EMBL" id="OANT01000005">
    <property type="protein sequence ID" value="SNX45752.1"/>
    <property type="molecule type" value="Genomic_DNA"/>
</dbReference>
<comment type="function">
    <text evidence="5">Zinc chaperone that directly transfers zinc cofactor to target proteins, thereby activating them. Zinc is transferred from the CXCC motif in the GTPase domain to the zinc binding site in target proteins in a process requiring GTP hydrolysis.</text>
</comment>
<organism evidence="8 9">
    <name type="scientific">Acinetobacter puyangensis</name>
    <dbReference type="NCBI Taxonomy" id="1096779"/>
    <lineage>
        <taxon>Bacteria</taxon>
        <taxon>Pseudomonadati</taxon>
        <taxon>Pseudomonadota</taxon>
        <taxon>Gammaproteobacteria</taxon>
        <taxon>Moraxellales</taxon>
        <taxon>Moraxellaceae</taxon>
        <taxon>Acinetobacter</taxon>
    </lineage>
</organism>
<dbReference type="Pfam" id="PF02492">
    <property type="entry name" value="cobW"/>
    <property type="match status" value="1"/>
</dbReference>